<dbReference type="NCBIfam" id="NF006148">
    <property type="entry name" value="PRK08295.1-5"/>
    <property type="match status" value="1"/>
</dbReference>
<dbReference type="NCBIfam" id="TIGR02937">
    <property type="entry name" value="sigma70-ECF"/>
    <property type="match status" value="1"/>
</dbReference>
<evidence type="ECO:0000313" key="12">
    <source>
        <dbReference type="Proteomes" id="UP000702954"/>
    </source>
</evidence>
<dbReference type="Pfam" id="PF04542">
    <property type="entry name" value="Sigma70_r2"/>
    <property type="match status" value="1"/>
</dbReference>
<dbReference type="InterPro" id="IPR013249">
    <property type="entry name" value="RNA_pol_sigma70_r4_t2"/>
</dbReference>
<evidence type="ECO:0000259" key="8">
    <source>
        <dbReference type="PROSITE" id="PS00715"/>
    </source>
</evidence>
<dbReference type="RefSeq" id="WP_116441914.1">
    <property type="nucleotide sequence ID" value="NZ_BHEO01000008.1"/>
</dbReference>
<keyword evidence="4" id="KW-0731">Sigma factor</keyword>
<sequence>METYEKMTDEQLIAALRKGESEIMDFIMEKYKYLVRKKAKAMFLLGGENDDLIQEGMIGLFKAVRDYDLALETSFASFAELCISRQMYSAIEASKRKKHIPLNSYVSLYEEGDASEENKRPPLIDTIQPDRENNPEELFLNKEYFRQAESMLKEQLSDLENRVLYLHLLGTEYQTIAKLIGKSPKAVDNALQRIKNKAQGILNHKKE</sequence>
<protein>
    <recommendedName>
        <fullName evidence="2">RNA polymerase sigma factor SigS</fullName>
    </recommendedName>
</protein>
<proteinExistence type="inferred from homology"/>
<evidence type="ECO:0000313" key="11">
    <source>
        <dbReference type="Proteomes" id="UP000294613"/>
    </source>
</evidence>
<feature type="domain" description="RNA polymerase sigma-70" evidence="8">
    <location>
        <begin position="51"/>
        <end position="64"/>
    </location>
</feature>
<dbReference type="GO" id="GO:0006352">
    <property type="term" value="P:DNA-templated transcription initiation"/>
    <property type="evidence" value="ECO:0007669"/>
    <property type="project" value="InterPro"/>
</dbReference>
<dbReference type="PROSITE" id="PS00715">
    <property type="entry name" value="SIGMA70_1"/>
    <property type="match status" value="1"/>
</dbReference>
<keyword evidence="6" id="KW-0804">Transcription</keyword>
<comment type="caution">
    <text evidence="10">The sequence shown here is derived from an EMBL/GenBank/DDBJ whole genome shotgun (WGS) entry which is preliminary data.</text>
</comment>
<dbReference type="AlphaFoldDB" id="A0A4V2UQ05"/>
<reference evidence="10 11" key="2">
    <citation type="submission" date="2019-03" db="EMBL/GenBank/DDBJ databases">
        <title>Genomic Encyclopedia of Type Strains, Phase IV (KMG-IV): sequencing the most valuable type-strain genomes for metagenomic binning, comparative biology and taxonomic classification.</title>
        <authorList>
            <person name="Goeker M."/>
        </authorList>
    </citation>
    <scope>NUCLEOTIDE SEQUENCE [LARGE SCALE GENOMIC DNA]</scope>
    <source>
        <strain evidence="10 11">DSM 103426</strain>
    </source>
</reference>
<dbReference type="SUPFAM" id="SSF88946">
    <property type="entry name" value="Sigma2 domain of RNA polymerase sigma factors"/>
    <property type="match status" value="1"/>
</dbReference>
<dbReference type="InterPro" id="IPR016371">
    <property type="entry name" value="RNA_pol_sigma-H_factor"/>
</dbReference>
<keyword evidence="5" id="KW-0238">DNA-binding</keyword>
<dbReference type="InterPro" id="IPR016032">
    <property type="entry name" value="Sig_transdc_resp-reg_C-effctor"/>
</dbReference>
<evidence type="ECO:0000256" key="4">
    <source>
        <dbReference type="ARBA" id="ARBA00023082"/>
    </source>
</evidence>
<evidence type="ECO:0000256" key="5">
    <source>
        <dbReference type="ARBA" id="ARBA00023125"/>
    </source>
</evidence>
<dbReference type="SUPFAM" id="SSF46894">
    <property type="entry name" value="C-terminal effector domain of the bipartite response regulators"/>
    <property type="match status" value="1"/>
</dbReference>
<accession>A0A4V2UQ05</accession>
<dbReference type="Proteomes" id="UP000294613">
    <property type="component" value="Unassembled WGS sequence"/>
</dbReference>
<name>A0A4V2UQ05_9FIRM</name>
<evidence type="ECO:0000313" key="9">
    <source>
        <dbReference type="EMBL" id="GBU05630.1"/>
    </source>
</evidence>
<dbReference type="Gene3D" id="1.20.120.1810">
    <property type="match status" value="1"/>
</dbReference>
<comment type="function">
    <text evidence="7">Sigma factors are initiation factors that promote the attachment of RNA polymerase to specific initiation sites and are then released. Sigma-S contributes to the protection against external stress, thus playing a role in cellular fitness and survival.</text>
</comment>
<dbReference type="PANTHER" id="PTHR30385">
    <property type="entry name" value="SIGMA FACTOR F FLAGELLAR"/>
    <property type="match status" value="1"/>
</dbReference>
<dbReference type="InterPro" id="IPR007627">
    <property type="entry name" value="RNA_pol_sigma70_r2"/>
</dbReference>
<gene>
    <name evidence="9" type="primary">spo0H</name>
    <name evidence="10" type="ORF">EDD74_11121</name>
    <name evidence="9" type="ORF">FAEUMB_21710</name>
</gene>
<evidence type="ECO:0000256" key="6">
    <source>
        <dbReference type="ARBA" id="ARBA00023163"/>
    </source>
</evidence>
<dbReference type="GO" id="GO:0016987">
    <property type="term" value="F:sigma factor activity"/>
    <property type="evidence" value="ECO:0007669"/>
    <property type="project" value="UniProtKB-KW"/>
</dbReference>
<dbReference type="GO" id="GO:0003677">
    <property type="term" value="F:DNA binding"/>
    <property type="evidence" value="ECO:0007669"/>
    <property type="project" value="UniProtKB-KW"/>
</dbReference>
<dbReference type="InterPro" id="IPR014284">
    <property type="entry name" value="RNA_pol_sigma-70_dom"/>
</dbReference>
<dbReference type="Pfam" id="PF08281">
    <property type="entry name" value="Sigma70_r4_2"/>
    <property type="match status" value="1"/>
</dbReference>
<organism evidence="10 11">
    <name type="scientific">Faecalimonas umbilicata</name>
    <dbReference type="NCBI Taxonomy" id="1912855"/>
    <lineage>
        <taxon>Bacteria</taxon>
        <taxon>Bacillati</taxon>
        <taxon>Bacillota</taxon>
        <taxon>Clostridia</taxon>
        <taxon>Lachnospirales</taxon>
        <taxon>Lachnospiraceae</taxon>
        <taxon>Faecalimonas</taxon>
    </lineage>
</organism>
<evidence type="ECO:0000256" key="3">
    <source>
        <dbReference type="ARBA" id="ARBA00023015"/>
    </source>
</evidence>
<evidence type="ECO:0000313" key="10">
    <source>
        <dbReference type="EMBL" id="TCS68082.1"/>
    </source>
</evidence>
<evidence type="ECO:0000256" key="2">
    <source>
        <dbReference type="ARBA" id="ARBA00021245"/>
    </source>
</evidence>
<dbReference type="Proteomes" id="UP000702954">
    <property type="component" value="Unassembled WGS sequence"/>
</dbReference>
<dbReference type="EMBL" id="BHEO01000008">
    <property type="protein sequence ID" value="GBU05630.1"/>
    <property type="molecule type" value="Genomic_DNA"/>
</dbReference>
<keyword evidence="12" id="KW-1185">Reference proteome</keyword>
<dbReference type="InterPro" id="IPR000943">
    <property type="entry name" value="RNA_pol_sigma70"/>
</dbReference>
<dbReference type="InterPro" id="IPR013325">
    <property type="entry name" value="RNA_pol_sigma_r2"/>
</dbReference>
<evidence type="ECO:0000256" key="1">
    <source>
        <dbReference type="ARBA" id="ARBA00007788"/>
    </source>
</evidence>
<dbReference type="PIRSF" id="PIRSF002939">
    <property type="entry name" value="RNA_polymerase_sigma-H_factor"/>
    <property type="match status" value="1"/>
</dbReference>
<dbReference type="EMBL" id="SLZV01000011">
    <property type="protein sequence ID" value="TCS68082.1"/>
    <property type="molecule type" value="Genomic_DNA"/>
</dbReference>
<evidence type="ECO:0000256" key="7">
    <source>
        <dbReference type="ARBA" id="ARBA00024701"/>
    </source>
</evidence>
<keyword evidence="3" id="KW-0805">Transcription regulation</keyword>
<reference evidence="9 12" key="1">
    <citation type="journal article" date="2018" name="Int. J. Syst. Evol. Microbiol.">
        <title>Draft Genome Sequence of Faecalimonas umbilicata JCM 30896T, an Acetate-Producing Bacterium Isolated from Human Feces.</title>
        <authorList>
            <person name="Sakamoto M."/>
            <person name="Ikeyama N."/>
            <person name="Yuki M."/>
            <person name="Ohkuma M."/>
        </authorList>
    </citation>
    <scope>NUCLEOTIDE SEQUENCE [LARGE SCALE GENOMIC DNA]</scope>
    <source>
        <strain evidence="9 12">EGH7</strain>
    </source>
</reference>
<dbReference type="PANTHER" id="PTHR30385:SF1">
    <property type="entry name" value="RNA POLYMERASE SIGMA-H FACTOR"/>
    <property type="match status" value="1"/>
</dbReference>
<comment type="similarity">
    <text evidence="1">Belongs to the sigma-70 factor family.</text>
</comment>